<name>A0A0F9NK44_9ZZZZ</name>
<dbReference type="EMBL" id="LAZR01003288">
    <property type="protein sequence ID" value="KKN19935.1"/>
    <property type="molecule type" value="Genomic_DNA"/>
</dbReference>
<organism evidence="1">
    <name type="scientific">marine sediment metagenome</name>
    <dbReference type="NCBI Taxonomy" id="412755"/>
    <lineage>
        <taxon>unclassified sequences</taxon>
        <taxon>metagenomes</taxon>
        <taxon>ecological metagenomes</taxon>
    </lineage>
</organism>
<dbReference type="AlphaFoldDB" id="A0A0F9NK44"/>
<evidence type="ECO:0000313" key="1">
    <source>
        <dbReference type="EMBL" id="KKN19935.1"/>
    </source>
</evidence>
<protein>
    <submittedName>
        <fullName evidence="1">Uncharacterized protein</fullName>
    </submittedName>
</protein>
<reference evidence="1" key="1">
    <citation type="journal article" date="2015" name="Nature">
        <title>Complex archaea that bridge the gap between prokaryotes and eukaryotes.</title>
        <authorList>
            <person name="Spang A."/>
            <person name="Saw J.H."/>
            <person name="Jorgensen S.L."/>
            <person name="Zaremba-Niedzwiedzka K."/>
            <person name="Martijn J."/>
            <person name="Lind A.E."/>
            <person name="van Eijk R."/>
            <person name="Schleper C."/>
            <person name="Guy L."/>
            <person name="Ettema T.J."/>
        </authorList>
    </citation>
    <scope>NUCLEOTIDE SEQUENCE</scope>
</reference>
<sequence length="168" mass="18361">MPGVRETILDNIVAGIKTVGKGVNATELMMSRPAEEAKVPIVSIRVEGEDPIEEGSKRYKAKLGLYVVTYQSRTSIESLVENIKSYIETSAIANVLELLYVGHETVYKTNAKEDKFAEVMIKLSLMYKDANNDTPANSYPSVAPVGYMAIANYKAYALQASGSSTSIR</sequence>
<comment type="caution">
    <text evidence="1">The sequence shown here is derived from an EMBL/GenBank/DDBJ whole genome shotgun (WGS) entry which is preliminary data.</text>
</comment>
<proteinExistence type="predicted"/>
<gene>
    <name evidence="1" type="ORF">LCGC14_0940640</name>
</gene>
<accession>A0A0F9NK44</accession>